<dbReference type="InterPro" id="IPR056464">
    <property type="entry name" value="DotM_C"/>
</dbReference>
<dbReference type="EMBL" id="FMJC01000001">
    <property type="protein sequence ID" value="SCM69901.1"/>
    <property type="molecule type" value="Genomic_DNA"/>
</dbReference>
<feature type="domain" description="DotM C-terminal cytoplasmic" evidence="2">
    <location>
        <begin position="205"/>
        <end position="379"/>
    </location>
</feature>
<reference evidence="3" key="1">
    <citation type="submission" date="2016-08" db="EMBL/GenBank/DDBJ databases">
        <authorList>
            <person name="Seilhamer J.J."/>
        </authorList>
    </citation>
    <scope>NUCLEOTIDE SEQUENCE</scope>
    <source>
        <strain evidence="3">86-1</strain>
    </source>
</reference>
<name>A0A212KX77_9BACT</name>
<protein>
    <recommendedName>
        <fullName evidence="2">DotM C-terminal cytoplasmic domain-containing protein</fullName>
    </recommendedName>
</protein>
<dbReference type="Pfam" id="PF23127">
    <property type="entry name" value="DotM_C"/>
    <property type="match status" value="1"/>
</dbReference>
<keyword evidence="1" id="KW-1133">Transmembrane helix</keyword>
<organism evidence="3">
    <name type="scientific">uncultured Desulfovibrio sp</name>
    <dbReference type="NCBI Taxonomy" id="167968"/>
    <lineage>
        <taxon>Bacteria</taxon>
        <taxon>Pseudomonadati</taxon>
        <taxon>Thermodesulfobacteriota</taxon>
        <taxon>Desulfovibrionia</taxon>
        <taxon>Desulfovibrionales</taxon>
        <taxon>Desulfovibrionaceae</taxon>
        <taxon>Desulfovibrio</taxon>
        <taxon>environmental samples</taxon>
    </lineage>
</organism>
<dbReference type="AlphaFoldDB" id="A0A212KX77"/>
<evidence type="ECO:0000313" key="3">
    <source>
        <dbReference type="EMBL" id="SCM69901.1"/>
    </source>
</evidence>
<keyword evidence="1" id="KW-0812">Transmembrane</keyword>
<feature type="transmembrane region" description="Helical" evidence="1">
    <location>
        <begin position="92"/>
        <end position="115"/>
    </location>
</feature>
<keyword evidence="1" id="KW-0472">Membrane</keyword>
<accession>A0A212KX77</accession>
<sequence length="427" mass="47385">MKNQHEDSGNTFFLLVCLMVAVLLVLPAWYAARAGSINSSLLDLAKAQLSAFTVFSEEAVEALERITRADPASLTWDQVMNVLRYSGKWIRWPYVLVLTALGAMTIFMGRTAGLVRRLNMDSLLKHNAESFACLRPIVGRGKHLLSPESYDVGPWRIARSPVQFALEHGLLLDTEGTIFTPEQALRRGLAHADLPAWGHAYLDEEKAGAVLLTQLGNRLRGFGALSCERKVLAASFLAYAVGDKKGCLSLLDAVSASYTENPAPACLVLEQPAFTQNMVRVWNANKRLLANPLIKRHAAFELPWFMALLTLARRKGVLASSQFLWLRPCDRRLWYALSQCGGRVAWAEGFAAWAHYAAEEKAGRTLREMRTAHAVKRLRDTLAAQGWLADRVLHSAQVEGDVVTAAAEEPDPPYDANIDPNLYQEQF</sequence>
<evidence type="ECO:0000256" key="1">
    <source>
        <dbReference type="SAM" id="Phobius"/>
    </source>
</evidence>
<proteinExistence type="predicted"/>
<evidence type="ECO:0000259" key="2">
    <source>
        <dbReference type="Pfam" id="PF23127"/>
    </source>
</evidence>
<gene>
    <name evidence="3" type="ORF">KL86DES1_10024</name>
</gene>
<dbReference type="RefSeq" id="WP_179981460.1">
    <property type="nucleotide sequence ID" value="NZ_LT608333.1"/>
</dbReference>
<feature type="transmembrane region" description="Helical" evidence="1">
    <location>
        <begin position="12"/>
        <end position="32"/>
    </location>
</feature>